<feature type="region of interest" description="Disordered" evidence="1">
    <location>
        <begin position="348"/>
        <end position="410"/>
    </location>
</feature>
<dbReference type="SUPFAM" id="SSF52833">
    <property type="entry name" value="Thioredoxin-like"/>
    <property type="match status" value="1"/>
</dbReference>
<evidence type="ECO:0000256" key="1">
    <source>
        <dbReference type="SAM" id="MobiDB-lite"/>
    </source>
</evidence>
<feature type="compositionally biased region" description="Polar residues" evidence="1">
    <location>
        <begin position="371"/>
        <end position="381"/>
    </location>
</feature>
<dbReference type="EMBL" id="KI927877">
    <property type="protein sequence ID" value="ETW30944.1"/>
    <property type="molecule type" value="Genomic_DNA"/>
</dbReference>
<dbReference type="Proteomes" id="UP000030656">
    <property type="component" value="Unassembled WGS sequence"/>
</dbReference>
<evidence type="ECO:0000313" key="4">
    <source>
        <dbReference type="Proteomes" id="UP000030656"/>
    </source>
</evidence>
<dbReference type="OrthoDB" id="2538017at2759"/>
<evidence type="ECO:0000256" key="2">
    <source>
        <dbReference type="SAM" id="Phobius"/>
    </source>
</evidence>
<keyword evidence="2" id="KW-1133">Transmembrane helix</keyword>
<organism evidence="3 4">
    <name type="scientific">Plasmodium falciparum FCH/4</name>
    <dbReference type="NCBI Taxonomy" id="1036724"/>
    <lineage>
        <taxon>Eukaryota</taxon>
        <taxon>Sar</taxon>
        <taxon>Alveolata</taxon>
        <taxon>Apicomplexa</taxon>
        <taxon>Aconoidasida</taxon>
        <taxon>Haemosporida</taxon>
        <taxon>Plasmodiidae</taxon>
        <taxon>Plasmodium</taxon>
        <taxon>Plasmodium (Laverania)</taxon>
    </lineage>
</organism>
<protein>
    <recommendedName>
        <fullName evidence="5">Nucleoporin NUP100/NSP100</fullName>
    </recommendedName>
</protein>
<feature type="transmembrane region" description="Helical" evidence="2">
    <location>
        <begin position="1293"/>
        <end position="1315"/>
    </location>
</feature>
<dbReference type="InterPro" id="IPR036249">
    <property type="entry name" value="Thioredoxin-like_sf"/>
</dbReference>
<feature type="transmembrane region" description="Helical" evidence="2">
    <location>
        <begin position="1652"/>
        <end position="1670"/>
    </location>
</feature>
<feature type="transmembrane region" description="Helical" evidence="2">
    <location>
        <begin position="1204"/>
        <end position="1227"/>
    </location>
</feature>
<keyword evidence="2" id="KW-0812">Transmembrane</keyword>
<sequence>MFNQNFNNSNLNKGNFQDSNNLLKNKNMFMQNSSQNNNIFGTFNQNNNTNKSLFGNSNLQSNIGNTDNSLFGGSKIQQPNNALVNKSIFNLGGSSGTSTGLSGGKSIYDNMNSQSNLNTKNIFGSTNVSNNTQGNMGGNSLFMNANNQNNLNMKNIFGSSSGLNNQTSNLGNKSIFGGLQPSNQTTPSNNIFGNMSSNQTNSSNIFGNLSSTSQNKSNSIFGGLGTSTNQSTGGGLFGNTGATSQNKTGGIFGGLSSTNQASTSSTSMFGGLSSNQAKPTNSLFGGLSSGATSNTGTQQSGNLFGSASGIGQSKTVGGIFGNLSSTNQASTSSSNMFGGLSSNQAKPTSSLFGGLSSGTTTNTSTQQSGNLFGSATGLGQNKTGGGIFGTLPSANQTSTTSSNMFGGLSTNQAKPTSSLFGGMSSGTTGITTNTTAQSGNLFGGTGTSQNKTGNLFGALPGANQTSTTSNIFGGLSSAQSKPTSNIFGTMGTVSATTTAASTSSNIFGSTGGLNQSKPSTGNVFGSLQTMTQPGSTNMFGTTQGTSQGLTSTNMFSSSTVPGSSQNKFTNMFGTLSGTTGSTPMGTLTTPSSTTTATTGLTGTGVGGTSGTSNIFGNVSGGSSFGNLSANKNIFGSTGTGMTLSTASTSLSPSVGTSLGQNLGGAMTSTLNTNLTTPGFGQSGGSNIFGNLGGTVTSNIGSTITPTPSSSTLLGSTLTSGLSTTTDTASKNFLLGDKNALTISPLGGTSTLPTSSTNLTMQTGTGLTSSTPNILINDQPRVVSNLNLVNELKRDKESNLRSTDNFHGLHDELTITKKKESIFDKIYNDDIDNEEEEEEDEEGGSSGGLFYNYINLIINDNINNIQKSTLTLLNDHDSLMWDNFKSHIFKNFVDYLVNFKQKKNQKMIKGNVLDLDQHEFQILIWLYNVNSTKLNFIPFKSFYYLLLSETNLNYSKVLIGGSDKKILLDNFIEVNDHYYINSNNDIFKSQLNKYRNSSLHRDEYNSSLDIDSMYKQLLKDILNSLLNMNLSITKENIRKNTKTENLKNGNEGKGAGVAKYKSEVNEDSYENDDNDENVNDNDNDESVGDNDESVDDNDKSVDDNDQSDYNNDQSYDDNVENNINTRKMVRVPQFRYENILLNYLFGTLQHLHDKFYKIEISNYVSKDLNQIDEYFFDSKSNAIFSYCYNNFYKNEMDKENSTIHFFFYLVNIMFRCGNYVGLIQIIKLEEFIKNLNIDNYLYDFVILLIRILLLIYNKKNTMNIFENMKVDIDCSDIFKKKIHMSNIINFFHSIIYLCINNIYAYDLLCILFSDIFCKKGNMYTNRDKKIAMKNIFFYIRKKNVTINNNNNNNTSSSNHNNNYINHGASIFHSVSDDDLLADKNYIKEIRNRHMNYDYNNDKIMMNGSLRKNRRHANNSNKDGNIYYNDTINDSSNDDYGEDEADDGYNSRDHDKPNKKKKPFFFDMISNMLQKPKTVKGYENDFNNGMDINDEVNKGIYNLRKSTFSKNPNDIYLGVTNRHAFNFQYCNIETSIWIELCLFLSKNFNIYGSKFIDNFDIIDTDVLYCDEENVSHINDTKCRRERINKRIEVLFITISNYIISENKEYLYICSKLKVDEVMNNFLINDGKISEKLKGNINKVLKNNFLLYIKLFYYLLLVGNIYTTIVFLSCVSNNVQRILLVLSIFLHNNNIFENHLLNNIKMKTLQYLKFRNDHNSILDTSHDITDVQNSENKFNLILLSMSNVDLPFDHFVLRNNNINILLKITYLLNLKTNISIKLLKSIVQENQDVLLHESVIGHINNDGNIFYGKLHDFLFLFKNKIKIRKDIKCFFLMYYILYKQNVSNNILLKTRQNEMDDEYLYKSRNFKFVHNKNINTLNKISLDNSLISVHSSILYKISQFYAILAYFANQRKNYIISFICYYILKDEDSAINSLIRIYNDELIYYFHNNEKEYNYIRKCAFRFFHLAKNMWPSNVKLESIENKSYLILCILFMKKKLFEEAFVIFSTNLVPDNMLEKLSTADYYNIDLSSNFLMTLKELCTQNYRSCKMLRILYFNKIITKGLCSKGFIYKRLCFRNFNSIIKSEKKVDNKYIYNVYKLNDIYYNNLKIINTYDEFYNLIIKNEYFKDYTQIRNRFCKEKDDIINNENTCDDTLYSDKNIMGKKNTILNDAANKRIEEDSDKNIINSNDLQVLYFGCYDNNNSIILFNKFKSIIEKNKKLQFYFIDVNLCPQGSYNCNIIFVPTIMLIYKNHIYRKKLEINYDQPVDDNYLNDFLSKVQQSIDYFHKYNNKYIYSLKKQSNYLNTKYIDIDNQNIHKENWNTF</sequence>
<dbReference type="GO" id="GO:0005643">
    <property type="term" value="C:nuclear pore"/>
    <property type="evidence" value="ECO:0007669"/>
    <property type="project" value="UniProtKB-ARBA"/>
</dbReference>
<feature type="compositionally biased region" description="Polar residues" evidence="1">
    <location>
        <begin position="1416"/>
        <end position="1433"/>
    </location>
</feature>
<reference evidence="3 4" key="1">
    <citation type="submission" date="2013-02" db="EMBL/GenBank/DDBJ databases">
        <title>The Genome Annotation of Plasmodium falciparum FCH/4.</title>
        <authorList>
            <consortium name="The Broad Institute Genome Sequencing Platform"/>
            <consortium name="The Broad Institute Genome Sequencing Center for Infectious Disease"/>
            <person name="Neafsey D."/>
            <person name="Hoffman S."/>
            <person name="Volkman S."/>
            <person name="Rosenthal P."/>
            <person name="Walker B."/>
            <person name="Young S.K."/>
            <person name="Zeng Q."/>
            <person name="Gargeya S."/>
            <person name="Fitzgerald M."/>
            <person name="Haas B."/>
            <person name="Abouelleil A."/>
            <person name="Allen A.W."/>
            <person name="Alvarado L."/>
            <person name="Arachchi H.M."/>
            <person name="Berlin A.M."/>
            <person name="Chapman S.B."/>
            <person name="Gainer-Dewar J."/>
            <person name="Goldberg J."/>
            <person name="Griggs A."/>
            <person name="Gujja S."/>
            <person name="Hansen M."/>
            <person name="Howarth C."/>
            <person name="Imamovic A."/>
            <person name="Ireland A."/>
            <person name="Larimer J."/>
            <person name="McCowan C."/>
            <person name="Murphy C."/>
            <person name="Pearson M."/>
            <person name="Poon T.W."/>
            <person name="Priest M."/>
            <person name="Roberts A."/>
            <person name="Saif S."/>
            <person name="Shea T."/>
            <person name="Sisk P."/>
            <person name="Sykes S."/>
            <person name="Wortman J."/>
            <person name="Nusbaum C."/>
            <person name="Birren B."/>
        </authorList>
    </citation>
    <scope>NUCLEOTIDE SEQUENCE [LARGE SCALE GENOMIC DNA]</scope>
    <source>
        <strain evidence="3 4">FCH/4</strain>
    </source>
</reference>
<dbReference type="Pfam" id="PF13634">
    <property type="entry name" value="Nucleoporin_FG"/>
    <property type="match status" value="4"/>
</dbReference>
<feature type="region of interest" description="Disordered" evidence="1">
    <location>
        <begin position="579"/>
        <end position="604"/>
    </location>
</feature>
<accession>A0A024VQE3</accession>
<feature type="compositionally biased region" description="Low complexity" evidence="1">
    <location>
        <begin position="579"/>
        <end position="600"/>
    </location>
</feature>
<keyword evidence="2" id="KW-0472">Membrane</keyword>
<name>A0A024VQE3_PLAFA</name>
<gene>
    <name evidence="3" type="ORF">PFFCH_01611</name>
</gene>
<dbReference type="InterPro" id="IPR025574">
    <property type="entry name" value="Nucleoporin_FG_rpt"/>
</dbReference>
<evidence type="ECO:0008006" key="5">
    <source>
        <dbReference type="Google" id="ProtNLM"/>
    </source>
</evidence>
<feature type="region of interest" description="Disordered" evidence="1">
    <location>
        <begin position="1062"/>
        <end position="1118"/>
    </location>
</feature>
<evidence type="ECO:0000313" key="3">
    <source>
        <dbReference type="EMBL" id="ETW30944.1"/>
    </source>
</evidence>
<feature type="compositionally biased region" description="Acidic residues" evidence="1">
    <location>
        <begin position="1434"/>
        <end position="1445"/>
    </location>
</feature>
<feature type="region of interest" description="Disordered" evidence="1">
    <location>
        <begin position="748"/>
        <end position="772"/>
    </location>
</feature>
<reference evidence="3 4" key="2">
    <citation type="submission" date="2013-02" db="EMBL/GenBank/DDBJ databases">
        <title>The Genome Sequence of Plasmodium falciparum FCH/4.</title>
        <authorList>
            <consortium name="The Broad Institute Genome Sequencing Platform"/>
            <consortium name="The Broad Institute Genome Sequencing Center for Infectious Disease"/>
            <person name="Neafsey D."/>
            <person name="Cheeseman I."/>
            <person name="Volkman S."/>
            <person name="Adams J."/>
            <person name="Walker B."/>
            <person name="Young S.K."/>
            <person name="Zeng Q."/>
            <person name="Gargeya S."/>
            <person name="Fitzgerald M."/>
            <person name="Haas B."/>
            <person name="Abouelleil A."/>
            <person name="Alvarado L."/>
            <person name="Arachchi H.M."/>
            <person name="Berlin A.M."/>
            <person name="Chapman S.B."/>
            <person name="Dewar J."/>
            <person name="Goldberg J."/>
            <person name="Griggs A."/>
            <person name="Gujja S."/>
            <person name="Hansen M."/>
            <person name="Howarth C."/>
            <person name="Imamovic A."/>
            <person name="Larimer J."/>
            <person name="McCowan C."/>
            <person name="Murphy C."/>
            <person name="Neiman D."/>
            <person name="Pearson M."/>
            <person name="Priest M."/>
            <person name="Roberts A."/>
            <person name="Saif S."/>
            <person name="Shea T."/>
            <person name="Sisk P."/>
            <person name="Sykes S."/>
            <person name="Wortman J."/>
            <person name="Nusbaum C."/>
            <person name="Birren B."/>
        </authorList>
    </citation>
    <scope>NUCLEOTIDE SEQUENCE [LARGE SCALE GENOMIC DNA]</scope>
    <source>
        <strain evidence="3 4">FCH/4</strain>
    </source>
</reference>
<feature type="compositionally biased region" description="Low complexity" evidence="1">
    <location>
        <begin position="348"/>
        <end position="370"/>
    </location>
</feature>
<feature type="compositionally biased region" description="Polar residues" evidence="1">
    <location>
        <begin position="392"/>
        <end position="410"/>
    </location>
</feature>
<feature type="compositionally biased region" description="Acidic residues" evidence="1">
    <location>
        <begin position="1064"/>
        <end position="1094"/>
    </location>
</feature>
<feature type="compositionally biased region" description="Polar residues" evidence="1">
    <location>
        <begin position="757"/>
        <end position="772"/>
    </location>
</feature>
<proteinExistence type="predicted"/>
<feature type="region of interest" description="Disordered" evidence="1">
    <location>
        <begin position="1411"/>
        <end position="1457"/>
    </location>
</feature>
<feature type="transmembrane region" description="Helical" evidence="2">
    <location>
        <begin position="1239"/>
        <end position="1255"/>
    </location>
</feature>